<sequence>MSNRICICLICHKLNDVWINFLKQFTHYDIVIIVDDRNAVTTEYCNTNIKVIRVTEKECVDAGFINVNFLTFDRLTGWEKAVYYFANGYGNSATKNSATKNSATKNSAAVYDHIWFLEDDVFLFSEQTLLNIDKQDLYQASDLLTSPYGENLTGRRNWHWRHIHIEFPPPYYNAMVCAMRVSRALLEKIREYAQSHKTLFFLEALFPTLCKHHNLVYHTPDELKTIVYRARYSLEDVNDTHLYHPIKDLNKHVEYRKK</sequence>
<dbReference type="AlphaFoldDB" id="A0A6C0I301"/>
<protein>
    <recommendedName>
        <fullName evidence="2">Glycosyltransferase</fullName>
    </recommendedName>
</protein>
<name>A0A6C0I301_9ZZZZ</name>
<dbReference type="EMBL" id="MN740084">
    <property type="protein sequence ID" value="QHT87169.1"/>
    <property type="molecule type" value="Genomic_DNA"/>
</dbReference>
<evidence type="ECO:0008006" key="2">
    <source>
        <dbReference type="Google" id="ProtNLM"/>
    </source>
</evidence>
<organism evidence="1">
    <name type="scientific">viral metagenome</name>
    <dbReference type="NCBI Taxonomy" id="1070528"/>
    <lineage>
        <taxon>unclassified sequences</taxon>
        <taxon>metagenomes</taxon>
        <taxon>organismal metagenomes</taxon>
    </lineage>
</organism>
<accession>A0A6C0I301</accession>
<proteinExistence type="predicted"/>
<reference evidence="1" key="1">
    <citation type="journal article" date="2020" name="Nature">
        <title>Giant virus diversity and host interactions through global metagenomics.</title>
        <authorList>
            <person name="Schulz F."/>
            <person name="Roux S."/>
            <person name="Paez-Espino D."/>
            <person name="Jungbluth S."/>
            <person name="Walsh D.A."/>
            <person name="Denef V.J."/>
            <person name="McMahon K.D."/>
            <person name="Konstantinidis K.T."/>
            <person name="Eloe-Fadrosh E.A."/>
            <person name="Kyrpides N.C."/>
            <person name="Woyke T."/>
        </authorList>
    </citation>
    <scope>NUCLEOTIDE SEQUENCE</scope>
    <source>
        <strain evidence="1">GVMAG-M-3300023184-190</strain>
    </source>
</reference>
<evidence type="ECO:0000313" key="1">
    <source>
        <dbReference type="EMBL" id="QHT87169.1"/>
    </source>
</evidence>